<gene>
    <name evidence="2" type="ORF">NEF87_000849</name>
</gene>
<sequence length="191" mass="22163">MNIFLVIFGCLGLIFRIWVNEIKLKKQLKYERHFTSRFLAEYFFIAMIFSFQNDAFNLVVACTYPMMVICIFVFDIPFFIKLKQNKSVLPGGGEFSPEKVDLWVILERLTLHIPIVVVGSIWYPQGLKSAIFPNLGIGSMIFALIMVYGIFIFVDPRIGKKRDWPDGLWLMIGGILWTIGFILHFYVLDFA</sequence>
<keyword evidence="1" id="KW-0812">Transmembrane</keyword>
<dbReference type="EMBL" id="CP104013">
    <property type="protein sequence ID" value="UYP44564.1"/>
    <property type="molecule type" value="Genomic_DNA"/>
</dbReference>
<feature type="transmembrane region" description="Helical" evidence="1">
    <location>
        <begin position="6"/>
        <end position="22"/>
    </location>
</feature>
<feature type="transmembrane region" description="Helical" evidence="1">
    <location>
        <begin position="100"/>
        <end position="123"/>
    </location>
</feature>
<keyword evidence="3" id="KW-1185">Reference proteome</keyword>
<feature type="transmembrane region" description="Helical" evidence="1">
    <location>
        <begin position="135"/>
        <end position="155"/>
    </location>
</feature>
<accession>A0ABY6HQ22</accession>
<organism evidence="2 3">
    <name type="scientific">Candidatus Lokiarchaeum ossiferum</name>
    <dbReference type="NCBI Taxonomy" id="2951803"/>
    <lineage>
        <taxon>Archaea</taxon>
        <taxon>Promethearchaeati</taxon>
        <taxon>Promethearchaeota</taxon>
        <taxon>Promethearchaeia</taxon>
        <taxon>Promethearchaeales</taxon>
        <taxon>Promethearchaeaceae</taxon>
        <taxon>Candidatus Lokiarchaeum</taxon>
    </lineage>
</organism>
<feature type="transmembrane region" description="Helical" evidence="1">
    <location>
        <begin position="167"/>
        <end position="188"/>
    </location>
</feature>
<proteinExistence type="predicted"/>
<evidence type="ECO:0000313" key="2">
    <source>
        <dbReference type="EMBL" id="UYP44564.1"/>
    </source>
</evidence>
<keyword evidence="1" id="KW-1133">Transmembrane helix</keyword>
<keyword evidence="1" id="KW-0472">Membrane</keyword>
<name>A0ABY6HQ22_9ARCH</name>
<feature type="transmembrane region" description="Helical" evidence="1">
    <location>
        <begin position="58"/>
        <end position="80"/>
    </location>
</feature>
<evidence type="ECO:0000313" key="3">
    <source>
        <dbReference type="Proteomes" id="UP001208689"/>
    </source>
</evidence>
<feature type="transmembrane region" description="Helical" evidence="1">
    <location>
        <begin position="34"/>
        <end position="52"/>
    </location>
</feature>
<dbReference type="Proteomes" id="UP001208689">
    <property type="component" value="Chromosome"/>
</dbReference>
<reference evidence="2" key="1">
    <citation type="submission" date="2022-09" db="EMBL/GenBank/DDBJ databases">
        <title>Actin cytoskeleton and complex cell architecture in an #Asgard archaeon.</title>
        <authorList>
            <person name="Ponce Toledo R.I."/>
            <person name="Schleper C."/>
            <person name="Rodrigues Oliveira T."/>
            <person name="Wollweber F."/>
            <person name="Xu J."/>
            <person name="Rittmann S."/>
            <person name="Klingl A."/>
            <person name="Pilhofer M."/>
        </authorList>
    </citation>
    <scope>NUCLEOTIDE SEQUENCE</scope>
    <source>
        <strain evidence="2">B-35</strain>
    </source>
</reference>
<protein>
    <submittedName>
        <fullName evidence="2">Uncharacterized protein</fullName>
    </submittedName>
</protein>
<evidence type="ECO:0000256" key="1">
    <source>
        <dbReference type="SAM" id="Phobius"/>
    </source>
</evidence>